<dbReference type="GO" id="GO:0008270">
    <property type="term" value="F:zinc ion binding"/>
    <property type="evidence" value="ECO:0007669"/>
    <property type="project" value="TreeGrafter"/>
</dbReference>
<dbReference type="GO" id="GO:1990169">
    <property type="term" value="P:stress response to copper ion"/>
    <property type="evidence" value="ECO:0007669"/>
    <property type="project" value="TreeGrafter"/>
</dbReference>
<dbReference type="Gene3D" id="4.10.860.10">
    <property type="entry name" value="UVR domain"/>
    <property type="match status" value="1"/>
</dbReference>
<dbReference type="PROSITE" id="PS50151">
    <property type="entry name" value="UVR"/>
    <property type="match status" value="1"/>
</dbReference>
<dbReference type="KEGG" id="vfa:MM35RIKEN_18780"/>
<feature type="domain" description="UVR" evidence="2">
    <location>
        <begin position="112"/>
        <end position="147"/>
    </location>
</feature>
<dbReference type="RefSeq" id="WP_212821407.1">
    <property type="nucleotide sequence ID" value="NZ_AP023416.1"/>
</dbReference>
<dbReference type="GO" id="GO:0050897">
    <property type="term" value="F:cobalt ion binding"/>
    <property type="evidence" value="ECO:0007669"/>
    <property type="project" value="TreeGrafter"/>
</dbReference>
<accession>A0A810Q1H5</accession>
<keyword evidence="4" id="KW-1185">Reference proteome</keyword>
<geneLocation type="plasmid" evidence="3 4">
    <name>pMM35_01</name>
</geneLocation>
<dbReference type="GO" id="GO:1990170">
    <property type="term" value="P:stress response to cadmium ion"/>
    <property type="evidence" value="ECO:0007669"/>
    <property type="project" value="TreeGrafter"/>
</dbReference>
<dbReference type="Proteomes" id="UP000681343">
    <property type="component" value="Plasmid pMM35_01"/>
</dbReference>
<feature type="compositionally biased region" description="Polar residues" evidence="1">
    <location>
        <begin position="106"/>
        <end position="123"/>
    </location>
</feature>
<dbReference type="PIRSF" id="PIRSF015034">
    <property type="entry name" value="YacH"/>
    <property type="match status" value="1"/>
</dbReference>
<evidence type="ECO:0000259" key="2">
    <source>
        <dbReference type="PROSITE" id="PS50151"/>
    </source>
</evidence>
<reference evidence="3" key="1">
    <citation type="submission" date="2020-09" db="EMBL/GenBank/DDBJ databases">
        <title>New species isolated from human feces.</title>
        <authorList>
            <person name="Kitahara M."/>
            <person name="Shigeno Y."/>
            <person name="Shime M."/>
            <person name="Matsumoto Y."/>
            <person name="Nakamura S."/>
            <person name="Motooka D."/>
            <person name="Fukuoka S."/>
            <person name="Nishikawa H."/>
            <person name="Benno Y."/>
        </authorList>
    </citation>
    <scope>NUCLEOTIDE SEQUENCE</scope>
    <source>
        <strain evidence="3">MM35</strain>
        <plasmid evidence="3">pMM35_01</plasmid>
    </source>
</reference>
<dbReference type="AlphaFoldDB" id="A0A810Q1H5"/>
<protein>
    <recommendedName>
        <fullName evidence="2">UVR domain-containing protein</fullName>
    </recommendedName>
</protein>
<evidence type="ECO:0000313" key="3">
    <source>
        <dbReference type="EMBL" id="BCK79686.1"/>
    </source>
</evidence>
<proteinExistence type="predicted"/>
<dbReference type="GO" id="GO:0046870">
    <property type="term" value="F:cadmium ion binding"/>
    <property type="evidence" value="ECO:0007669"/>
    <property type="project" value="TreeGrafter"/>
</dbReference>
<evidence type="ECO:0000256" key="1">
    <source>
        <dbReference type="SAM" id="MobiDB-lite"/>
    </source>
</evidence>
<keyword evidence="3" id="KW-0614">Plasmid</keyword>
<feature type="region of interest" description="Disordered" evidence="1">
    <location>
        <begin position="95"/>
        <end position="130"/>
    </location>
</feature>
<dbReference type="SUPFAM" id="SSF46600">
    <property type="entry name" value="C-terminal UvrC-binding domain of UvrB"/>
    <property type="match status" value="1"/>
</dbReference>
<dbReference type="InterPro" id="IPR036876">
    <property type="entry name" value="UVR_dom_sf"/>
</dbReference>
<organism evidence="3 4">
    <name type="scientific">Vescimonas fastidiosa</name>
    <dbReference type="NCBI Taxonomy" id="2714353"/>
    <lineage>
        <taxon>Bacteria</taxon>
        <taxon>Bacillati</taxon>
        <taxon>Bacillota</taxon>
        <taxon>Clostridia</taxon>
        <taxon>Eubacteriales</taxon>
        <taxon>Oscillospiraceae</taxon>
        <taxon>Vescimonas</taxon>
    </lineage>
</organism>
<dbReference type="GO" id="GO:0005507">
    <property type="term" value="F:copper ion binding"/>
    <property type="evidence" value="ECO:0007669"/>
    <property type="project" value="TreeGrafter"/>
</dbReference>
<dbReference type="InterPro" id="IPR025542">
    <property type="entry name" value="YacH"/>
</dbReference>
<name>A0A810Q1H5_9FIRM</name>
<dbReference type="Pfam" id="PF02151">
    <property type="entry name" value="UVR"/>
    <property type="match status" value="1"/>
</dbReference>
<dbReference type="EMBL" id="AP023416">
    <property type="protein sequence ID" value="BCK79686.1"/>
    <property type="molecule type" value="Genomic_DNA"/>
</dbReference>
<dbReference type="InterPro" id="IPR001943">
    <property type="entry name" value="UVR_dom"/>
</dbReference>
<dbReference type="PANTHER" id="PTHR38430:SF1">
    <property type="entry name" value="PROTEIN-ARGININE KINASE ACTIVATOR PROTEIN"/>
    <property type="match status" value="1"/>
</dbReference>
<dbReference type="PANTHER" id="PTHR38430">
    <property type="entry name" value="PROTEIN-ARGININE KINASE ACTIVATOR PROTEIN"/>
    <property type="match status" value="1"/>
</dbReference>
<sequence>MKCEHCGKNEATFFYKSSVNGHVTQVHLCQDCARAMGYTSSLRRSMRPMSLFGDDDFFSRPFSMLEPFLEGFGTRMLTEFPEPGQPVAVEAQVPEESAGLVDKAQQDSLRSQRQRNALEQQLKTAVESENYEEAARIRDQLRSLPSQS</sequence>
<gene>
    <name evidence="3" type="ORF">MM35RIKEN_18780</name>
</gene>
<evidence type="ECO:0000313" key="4">
    <source>
        <dbReference type="Proteomes" id="UP000681343"/>
    </source>
</evidence>